<name>A0AAN8T741_SOLBU</name>
<keyword evidence="2" id="KW-1185">Reference proteome</keyword>
<dbReference type="EMBL" id="JBANQN010000009">
    <property type="protein sequence ID" value="KAK6779881.1"/>
    <property type="molecule type" value="Genomic_DNA"/>
</dbReference>
<sequence length="89" mass="10094">MTSCSDARMMWEQKDCGCNACISTIILYESTSTSVAALNQCLQYFACMKNRKTHNQIRKLTTISGDIIDTVEDIDAETIKLCRKFPVLY</sequence>
<evidence type="ECO:0000313" key="2">
    <source>
        <dbReference type="Proteomes" id="UP001371456"/>
    </source>
</evidence>
<organism evidence="1 2">
    <name type="scientific">Solanum bulbocastanum</name>
    <name type="common">Wild potato</name>
    <dbReference type="NCBI Taxonomy" id="147425"/>
    <lineage>
        <taxon>Eukaryota</taxon>
        <taxon>Viridiplantae</taxon>
        <taxon>Streptophyta</taxon>
        <taxon>Embryophyta</taxon>
        <taxon>Tracheophyta</taxon>
        <taxon>Spermatophyta</taxon>
        <taxon>Magnoliopsida</taxon>
        <taxon>eudicotyledons</taxon>
        <taxon>Gunneridae</taxon>
        <taxon>Pentapetalae</taxon>
        <taxon>asterids</taxon>
        <taxon>lamiids</taxon>
        <taxon>Solanales</taxon>
        <taxon>Solanaceae</taxon>
        <taxon>Solanoideae</taxon>
        <taxon>Solaneae</taxon>
        <taxon>Solanum</taxon>
    </lineage>
</organism>
<evidence type="ECO:0000313" key="1">
    <source>
        <dbReference type="EMBL" id="KAK6779881.1"/>
    </source>
</evidence>
<dbReference type="Proteomes" id="UP001371456">
    <property type="component" value="Unassembled WGS sequence"/>
</dbReference>
<gene>
    <name evidence="1" type="ORF">RDI58_022065</name>
</gene>
<accession>A0AAN8T741</accession>
<reference evidence="1 2" key="1">
    <citation type="submission" date="2024-02" db="EMBL/GenBank/DDBJ databases">
        <title>de novo genome assembly of Solanum bulbocastanum strain 11H21.</title>
        <authorList>
            <person name="Hosaka A.J."/>
        </authorList>
    </citation>
    <scope>NUCLEOTIDE SEQUENCE [LARGE SCALE GENOMIC DNA]</scope>
    <source>
        <tissue evidence="1">Young leaves</tissue>
    </source>
</reference>
<comment type="caution">
    <text evidence="1">The sequence shown here is derived from an EMBL/GenBank/DDBJ whole genome shotgun (WGS) entry which is preliminary data.</text>
</comment>
<protein>
    <submittedName>
        <fullName evidence="1">Uncharacterized protein</fullName>
    </submittedName>
</protein>
<dbReference type="AlphaFoldDB" id="A0AAN8T741"/>
<proteinExistence type="predicted"/>